<accession>A0A8T1VRP0</accession>
<organism evidence="2 3">
    <name type="scientific">Phytophthora pseudosyringae</name>
    <dbReference type="NCBI Taxonomy" id="221518"/>
    <lineage>
        <taxon>Eukaryota</taxon>
        <taxon>Sar</taxon>
        <taxon>Stramenopiles</taxon>
        <taxon>Oomycota</taxon>
        <taxon>Peronosporomycetes</taxon>
        <taxon>Peronosporales</taxon>
        <taxon>Peronosporaceae</taxon>
        <taxon>Phytophthora</taxon>
    </lineage>
</organism>
<feature type="compositionally biased region" description="Basic and acidic residues" evidence="1">
    <location>
        <begin position="63"/>
        <end position="73"/>
    </location>
</feature>
<dbReference type="Pfam" id="PF08653">
    <property type="entry name" value="DASH_Dam1"/>
    <property type="match status" value="1"/>
</dbReference>
<keyword evidence="3" id="KW-1185">Reference proteome</keyword>
<dbReference type="Proteomes" id="UP000694044">
    <property type="component" value="Unassembled WGS sequence"/>
</dbReference>
<protein>
    <recommendedName>
        <fullName evidence="4">DASH complex subunit DAM1</fullName>
    </recommendedName>
</protein>
<dbReference type="AlphaFoldDB" id="A0A8T1VRP0"/>
<proteinExistence type="predicted"/>
<evidence type="ECO:0000313" key="3">
    <source>
        <dbReference type="Proteomes" id="UP000694044"/>
    </source>
</evidence>
<name>A0A8T1VRP0_9STRA</name>
<dbReference type="OrthoDB" id="165501at2759"/>
<sequence>MDPLVAPFAELCGALRGLQEQVEQLTKVHEAVDDFNSAFGAFQGAMALHASCLTYPKNAPAPRGRDLLAKDSKQPSPGTGIPLPSSSHVSPNGNSDGSSGGSSKRPSGDKATGQVKNKATAPKRHAKVDSNNSRVKRRKAQAPRAPPAWTWERHIREKIPRKYQSPTELKKLENIVLYLKNRHCAISISDLVKHSGLPVIRCKEILQTLMKLGIVERKREKSVRLRGFGVSSTVLALRTEAHMGV</sequence>
<feature type="region of interest" description="Disordered" evidence="1">
    <location>
        <begin position="63"/>
        <end position="147"/>
    </location>
</feature>
<evidence type="ECO:0000256" key="1">
    <source>
        <dbReference type="SAM" id="MobiDB-lite"/>
    </source>
</evidence>
<evidence type="ECO:0000313" key="2">
    <source>
        <dbReference type="EMBL" id="KAG7383606.1"/>
    </source>
</evidence>
<feature type="compositionally biased region" description="Low complexity" evidence="1">
    <location>
        <begin position="90"/>
        <end position="105"/>
    </location>
</feature>
<dbReference type="GO" id="GO:0072686">
    <property type="term" value="C:mitotic spindle"/>
    <property type="evidence" value="ECO:0007669"/>
    <property type="project" value="InterPro"/>
</dbReference>
<dbReference type="EMBL" id="JAGDFM010000172">
    <property type="protein sequence ID" value="KAG7383606.1"/>
    <property type="molecule type" value="Genomic_DNA"/>
</dbReference>
<reference evidence="2" key="1">
    <citation type="submission" date="2021-02" db="EMBL/GenBank/DDBJ databases">
        <authorList>
            <person name="Palmer J.M."/>
        </authorList>
    </citation>
    <scope>NUCLEOTIDE SEQUENCE</scope>
    <source>
        <strain evidence="2">SCRP734</strain>
    </source>
</reference>
<dbReference type="GO" id="GO:0042729">
    <property type="term" value="C:DASH complex"/>
    <property type="evidence" value="ECO:0007669"/>
    <property type="project" value="InterPro"/>
</dbReference>
<dbReference type="GO" id="GO:0008608">
    <property type="term" value="P:attachment of spindle microtubules to kinetochore"/>
    <property type="evidence" value="ECO:0007669"/>
    <property type="project" value="InterPro"/>
</dbReference>
<evidence type="ECO:0008006" key="4">
    <source>
        <dbReference type="Google" id="ProtNLM"/>
    </source>
</evidence>
<dbReference type="InterPro" id="IPR013962">
    <property type="entry name" value="DASH_Dam1"/>
</dbReference>
<gene>
    <name evidence="2" type="ORF">PHYPSEUDO_003532</name>
</gene>
<comment type="caution">
    <text evidence="2">The sequence shown here is derived from an EMBL/GenBank/DDBJ whole genome shotgun (WGS) entry which is preliminary data.</text>
</comment>